<dbReference type="InterPro" id="IPR051478">
    <property type="entry name" value="Beta-lactamase-like_AB/R"/>
</dbReference>
<accession>A0A6A6E0A3</accession>
<dbReference type="SUPFAM" id="SSF56601">
    <property type="entry name" value="beta-lactamase/transpeptidase-like"/>
    <property type="match status" value="1"/>
</dbReference>
<dbReference type="InterPro" id="IPR058664">
    <property type="entry name" value="ARB_00930-like_C"/>
</dbReference>
<feature type="chain" id="PRO_5025493890" evidence="2">
    <location>
        <begin position="17"/>
        <end position="567"/>
    </location>
</feature>
<dbReference type="Pfam" id="PF00144">
    <property type="entry name" value="Beta-lactamase"/>
    <property type="match status" value="1"/>
</dbReference>
<evidence type="ECO:0000259" key="3">
    <source>
        <dbReference type="Pfam" id="PF00144"/>
    </source>
</evidence>
<feature type="signal peptide" evidence="2">
    <location>
        <begin position="1"/>
        <end position="16"/>
    </location>
</feature>
<evidence type="ECO:0000313" key="5">
    <source>
        <dbReference type="EMBL" id="KAF2183989.1"/>
    </source>
</evidence>
<dbReference type="InterPro" id="IPR012338">
    <property type="entry name" value="Beta-lactam/transpept-like"/>
</dbReference>
<dbReference type="OrthoDB" id="5946976at2759"/>
<reference evidence="5" key="1">
    <citation type="journal article" date="2020" name="Stud. Mycol.">
        <title>101 Dothideomycetes genomes: a test case for predicting lifestyles and emergence of pathogens.</title>
        <authorList>
            <person name="Haridas S."/>
            <person name="Albert R."/>
            <person name="Binder M."/>
            <person name="Bloem J."/>
            <person name="Labutti K."/>
            <person name="Salamov A."/>
            <person name="Andreopoulos B."/>
            <person name="Baker S."/>
            <person name="Barry K."/>
            <person name="Bills G."/>
            <person name="Bluhm B."/>
            <person name="Cannon C."/>
            <person name="Castanera R."/>
            <person name="Culley D."/>
            <person name="Daum C."/>
            <person name="Ezra D."/>
            <person name="Gonzalez J."/>
            <person name="Henrissat B."/>
            <person name="Kuo A."/>
            <person name="Liang C."/>
            <person name="Lipzen A."/>
            <person name="Lutzoni F."/>
            <person name="Magnuson J."/>
            <person name="Mondo S."/>
            <person name="Nolan M."/>
            <person name="Ohm R."/>
            <person name="Pangilinan J."/>
            <person name="Park H.-J."/>
            <person name="Ramirez L."/>
            <person name="Alfaro M."/>
            <person name="Sun H."/>
            <person name="Tritt A."/>
            <person name="Yoshinaga Y."/>
            <person name="Zwiers L.-H."/>
            <person name="Turgeon B."/>
            <person name="Goodwin S."/>
            <person name="Spatafora J."/>
            <person name="Crous P."/>
            <person name="Grigoriev I."/>
        </authorList>
    </citation>
    <scope>NUCLEOTIDE SEQUENCE</scope>
    <source>
        <strain evidence="5">CBS 207.26</strain>
    </source>
</reference>
<dbReference type="AlphaFoldDB" id="A0A6A6E0A3"/>
<evidence type="ECO:0000256" key="1">
    <source>
        <dbReference type="ARBA" id="ARBA00038473"/>
    </source>
</evidence>
<evidence type="ECO:0000259" key="4">
    <source>
        <dbReference type="Pfam" id="PF26335"/>
    </source>
</evidence>
<dbReference type="PANTHER" id="PTHR22935:SF95">
    <property type="entry name" value="BETA-LACTAMASE-LIKE 1-RELATED"/>
    <property type="match status" value="1"/>
</dbReference>
<dbReference type="EMBL" id="ML994640">
    <property type="protein sequence ID" value="KAF2183989.1"/>
    <property type="molecule type" value="Genomic_DNA"/>
</dbReference>
<dbReference type="Gene3D" id="3.40.710.10">
    <property type="entry name" value="DD-peptidase/beta-lactamase superfamily"/>
    <property type="match status" value="1"/>
</dbReference>
<dbReference type="InterPro" id="IPR001466">
    <property type="entry name" value="Beta-lactam-related"/>
</dbReference>
<gene>
    <name evidence="5" type="ORF">K469DRAFT_581084</name>
</gene>
<feature type="domain" description="Beta-lactamase-like ARB-00930-like C-terminal" evidence="4">
    <location>
        <begin position="408"/>
        <end position="550"/>
    </location>
</feature>
<sequence>MYLFAIELLLAAFVHARCYEPSQAYPLPEYDPQDALLRRTFASIKSALTIAVARPEFAATSFSVEVTSSKESLWSQHHTAKERNSSRPDIERVNGDALYRIASITKSFTTLGILYQHAAGNLSLDDSIDTYIDELRGKQDGSIPWKDITLRTLASQLSGIPREFAQSDLINLPNPERFGLPPVSRDGLLRCDEYAPDYDPPYLFESIKSKPPLFAPNQQSTYSNVAFELLGLAIENATGQDYESYINDAIFKPLSMTKSTLSKPPDRAGVIPKGPHYWDVDEGVQSPTGGIYSSSTDLSKYLRYILKHYNAITDAANWAHSASPAVGLRSFYGMSWEIFRTDNILLNSKRPVTFVTKSGGLPGYVSIIMYLPEYDLGFTILVAGNSALIRTIREVVTVAVVRAAEALAIKQLQKRYAATYASDSDLNSSVTLVADHRGLVVTEFISNGTDVFTIYAEHGGVPKDRPWYAQLVPTLLYQDEKSQEGAKWRATIVEERIGQSTDVWDEFCTTDLDLASYAGLPLNEFVLWEGKGGVIDAIELTAFRIKLSREQGNNSGMGDPQQEIPEL</sequence>
<dbReference type="PANTHER" id="PTHR22935">
    <property type="entry name" value="PENICILLIN-BINDING PROTEIN"/>
    <property type="match status" value="1"/>
</dbReference>
<comment type="similarity">
    <text evidence="1">Belongs to the beta-lactamase family.</text>
</comment>
<evidence type="ECO:0000313" key="6">
    <source>
        <dbReference type="Proteomes" id="UP000800200"/>
    </source>
</evidence>
<organism evidence="5 6">
    <name type="scientific">Zopfia rhizophila CBS 207.26</name>
    <dbReference type="NCBI Taxonomy" id="1314779"/>
    <lineage>
        <taxon>Eukaryota</taxon>
        <taxon>Fungi</taxon>
        <taxon>Dikarya</taxon>
        <taxon>Ascomycota</taxon>
        <taxon>Pezizomycotina</taxon>
        <taxon>Dothideomycetes</taxon>
        <taxon>Dothideomycetes incertae sedis</taxon>
        <taxon>Zopfiaceae</taxon>
        <taxon>Zopfia</taxon>
    </lineage>
</organism>
<feature type="domain" description="Beta-lactamase-related" evidence="3">
    <location>
        <begin position="91"/>
        <end position="385"/>
    </location>
</feature>
<protein>
    <submittedName>
        <fullName evidence="5">Beta-lactamase family protein</fullName>
    </submittedName>
</protein>
<keyword evidence="2" id="KW-0732">Signal</keyword>
<proteinExistence type="inferred from homology"/>
<name>A0A6A6E0A3_9PEZI</name>
<dbReference type="Pfam" id="PF26335">
    <property type="entry name" value="ARB_00930_C"/>
    <property type="match status" value="1"/>
</dbReference>
<keyword evidence="6" id="KW-1185">Reference proteome</keyword>
<dbReference type="Proteomes" id="UP000800200">
    <property type="component" value="Unassembled WGS sequence"/>
</dbReference>
<evidence type="ECO:0000256" key="2">
    <source>
        <dbReference type="SAM" id="SignalP"/>
    </source>
</evidence>